<organism evidence="6 7">
    <name type="scientific">Corynebacterium halotolerans YIM 70093 = DSM 44683</name>
    <dbReference type="NCBI Taxonomy" id="1121362"/>
    <lineage>
        <taxon>Bacteria</taxon>
        <taxon>Bacillati</taxon>
        <taxon>Actinomycetota</taxon>
        <taxon>Actinomycetes</taxon>
        <taxon>Mycobacteriales</taxon>
        <taxon>Corynebacteriaceae</taxon>
        <taxon>Corynebacterium</taxon>
    </lineage>
</organism>
<gene>
    <name evidence="6" type="ORF">A605_10710</name>
</gene>
<proteinExistence type="inferred from homology"/>
<dbReference type="eggNOG" id="COG0676">
    <property type="taxonomic scope" value="Bacteria"/>
</dbReference>
<keyword evidence="7" id="KW-1185">Reference proteome</keyword>
<comment type="catalytic activity">
    <reaction evidence="1">
        <text>alpha-D-glucose 6-phosphate = beta-D-glucose 6-phosphate</text>
        <dbReference type="Rhea" id="RHEA:16249"/>
        <dbReference type="ChEBI" id="CHEBI:58225"/>
        <dbReference type="ChEBI" id="CHEBI:58247"/>
        <dbReference type="EC" id="5.1.3.15"/>
    </reaction>
</comment>
<dbReference type="GO" id="GO:0005975">
    <property type="term" value="P:carbohydrate metabolic process"/>
    <property type="evidence" value="ECO:0007669"/>
    <property type="project" value="InterPro"/>
</dbReference>
<dbReference type="EMBL" id="CP003697">
    <property type="protein sequence ID" value="AGF73142.1"/>
    <property type="molecule type" value="Genomic_DNA"/>
</dbReference>
<evidence type="ECO:0000256" key="5">
    <source>
        <dbReference type="PIRSR" id="PIRSR016020-1"/>
    </source>
</evidence>
<dbReference type="PANTHER" id="PTHR11122:SF13">
    <property type="entry name" value="GLUCOSE-6-PHOSPHATE 1-EPIMERASE"/>
    <property type="match status" value="1"/>
</dbReference>
<dbReference type="KEGG" id="chn:A605_10710"/>
<dbReference type="GO" id="GO:0047938">
    <property type="term" value="F:glucose-6-phosphate 1-epimerase activity"/>
    <property type="evidence" value="ECO:0007669"/>
    <property type="project" value="UniProtKB-EC"/>
</dbReference>
<evidence type="ECO:0000313" key="7">
    <source>
        <dbReference type="Proteomes" id="UP000011723"/>
    </source>
</evidence>
<accession>M1NUH3</accession>
<keyword evidence="4" id="KW-0413">Isomerase</keyword>
<dbReference type="RefSeq" id="WP_015401558.1">
    <property type="nucleotide sequence ID" value="NC_020302.1"/>
</dbReference>
<evidence type="ECO:0000256" key="3">
    <source>
        <dbReference type="ARBA" id="ARBA00012083"/>
    </source>
</evidence>
<protein>
    <recommendedName>
        <fullName evidence="3">glucose-6-phosphate 1-epimerase</fullName>
        <ecNumber evidence="3">5.1.3.15</ecNumber>
    </recommendedName>
</protein>
<dbReference type="GO" id="GO:0030246">
    <property type="term" value="F:carbohydrate binding"/>
    <property type="evidence" value="ECO:0007669"/>
    <property type="project" value="InterPro"/>
</dbReference>
<evidence type="ECO:0000256" key="1">
    <source>
        <dbReference type="ARBA" id="ARBA00001096"/>
    </source>
</evidence>
<dbReference type="STRING" id="1121362.A605_10710"/>
<dbReference type="InterPro" id="IPR011013">
    <property type="entry name" value="Gal_mutarotase_sf_dom"/>
</dbReference>
<feature type="active site" evidence="5">
    <location>
        <position position="224"/>
    </location>
</feature>
<dbReference type="PIRSF" id="PIRSF016020">
    <property type="entry name" value="PHexose_mutarotase"/>
    <property type="match status" value="1"/>
</dbReference>
<dbReference type="Gene3D" id="2.70.98.10">
    <property type="match status" value="1"/>
</dbReference>
<evidence type="ECO:0000313" key="6">
    <source>
        <dbReference type="EMBL" id="AGF73142.1"/>
    </source>
</evidence>
<dbReference type="Pfam" id="PF01263">
    <property type="entry name" value="Aldose_epim"/>
    <property type="match status" value="1"/>
</dbReference>
<sequence>MSDLLTSGRLTISPVGAHLTSADTTHGELFYLSSTSRYGVGESIRGGVPVIAPWFADLLGLEPKHGWARRSEWDTGTGKGGFRASLTRDGLALQLLGIELSDGVHLQLSAANESDETKTVQLAFHPYFAVSDVAEISVRGLDGVDVLDRLTGQASRQKGDITFDGEFDRIALGTPEVTIVDRDRTITVTPDGTDSTVVWNPGAELADTLPDIGPGEWQRFVCVEPALLGARQRGVELAPGEDLQLGMTVSASGTGS</sequence>
<comment type="similarity">
    <text evidence="2">Belongs to the glucose-6-phosphate 1-epimerase family.</text>
</comment>
<dbReference type="InterPro" id="IPR014718">
    <property type="entry name" value="GH-type_carb-bd"/>
</dbReference>
<dbReference type="EC" id="5.1.3.15" evidence="3"/>
<dbReference type="AlphaFoldDB" id="M1NUH3"/>
<dbReference type="PANTHER" id="PTHR11122">
    <property type="entry name" value="APOSPORY-ASSOCIATED PROTEIN C-RELATED"/>
    <property type="match status" value="1"/>
</dbReference>
<dbReference type="InterPro" id="IPR008183">
    <property type="entry name" value="Aldose_1/G6P_1-epimerase"/>
</dbReference>
<dbReference type="Proteomes" id="UP000011723">
    <property type="component" value="Chromosome"/>
</dbReference>
<dbReference type="PATRIC" id="fig|1121362.3.peg.2170"/>
<dbReference type="SUPFAM" id="SSF74650">
    <property type="entry name" value="Galactose mutarotase-like"/>
    <property type="match status" value="1"/>
</dbReference>
<evidence type="ECO:0000256" key="4">
    <source>
        <dbReference type="ARBA" id="ARBA00023235"/>
    </source>
</evidence>
<evidence type="ECO:0000256" key="2">
    <source>
        <dbReference type="ARBA" id="ARBA00005866"/>
    </source>
</evidence>
<dbReference type="InterPro" id="IPR025532">
    <property type="entry name" value="G6P_1-epimerase"/>
</dbReference>
<reference evidence="6 7" key="1">
    <citation type="journal article" date="2012" name="Stand. Genomic Sci.">
        <title>Genome sequence of the halotolerant bacterium Corynebacterium halotolerans type strain YIM 70093(T) (= DSM 44683(T)).</title>
        <authorList>
            <person name="Ruckert C."/>
            <person name="Albersmeier A."/>
            <person name="Al-Dilaimi A."/>
            <person name="Niehaus K."/>
            <person name="Szczepanowski R."/>
            <person name="Kalinowski J."/>
        </authorList>
    </citation>
    <scope>NUCLEOTIDE SEQUENCE [LARGE SCALE GENOMIC DNA]</scope>
    <source>
        <strain evidence="6">YIM 70093</strain>
    </source>
</reference>
<name>M1NUH3_9CORY</name>
<dbReference type="OrthoDB" id="9790727at2"/>
<feature type="active site" evidence="5">
    <location>
        <position position="125"/>
    </location>
</feature>
<dbReference type="HOGENOM" id="CLU_048345_4_3_11"/>